<dbReference type="EMBL" id="JADYXP020000006">
    <property type="protein sequence ID" value="KAL0121870.1"/>
    <property type="molecule type" value="Genomic_DNA"/>
</dbReference>
<evidence type="ECO:0000313" key="3">
    <source>
        <dbReference type="Proteomes" id="UP001430953"/>
    </source>
</evidence>
<gene>
    <name evidence="2" type="ORF">PUN28_006981</name>
</gene>
<proteinExistence type="predicted"/>
<organism evidence="2 3">
    <name type="scientific">Cardiocondyla obscurior</name>
    <dbReference type="NCBI Taxonomy" id="286306"/>
    <lineage>
        <taxon>Eukaryota</taxon>
        <taxon>Metazoa</taxon>
        <taxon>Ecdysozoa</taxon>
        <taxon>Arthropoda</taxon>
        <taxon>Hexapoda</taxon>
        <taxon>Insecta</taxon>
        <taxon>Pterygota</taxon>
        <taxon>Neoptera</taxon>
        <taxon>Endopterygota</taxon>
        <taxon>Hymenoptera</taxon>
        <taxon>Apocrita</taxon>
        <taxon>Aculeata</taxon>
        <taxon>Formicoidea</taxon>
        <taxon>Formicidae</taxon>
        <taxon>Myrmicinae</taxon>
        <taxon>Cardiocondyla</taxon>
    </lineage>
</organism>
<protein>
    <submittedName>
        <fullName evidence="2">Uncharacterized protein</fullName>
    </submittedName>
</protein>
<sequence>MFCYVRSFTSRTLWNVVKFSRDSPLLSYCFSINFSRLFITAACICRNISRSRRNLQSSVSATSRRFRGSYSGDGERAK</sequence>
<dbReference type="AlphaFoldDB" id="A0AAW2G350"/>
<evidence type="ECO:0000313" key="2">
    <source>
        <dbReference type="EMBL" id="KAL0121870.1"/>
    </source>
</evidence>
<comment type="caution">
    <text evidence="2">The sequence shown here is derived from an EMBL/GenBank/DDBJ whole genome shotgun (WGS) entry which is preliminary data.</text>
</comment>
<feature type="region of interest" description="Disordered" evidence="1">
    <location>
        <begin position="55"/>
        <end position="78"/>
    </location>
</feature>
<evidence type="ECO:0000256" key="1">
    <source>
        <dbReference type="SAM" id="MobiDB-lite"/>
    </source>
</evidence>
<accession>A0AAW2G350</accession>
<reference evidence="2 3" key="1">
    <citation type="submission" date="2023-03" db="EMBL/GenBank/DDBJ databases">
        <title>High recombination rates correlate with genetic variation in Cardiocondyla obscurior ants.</title>
        <authorList>
            <person name="Errbii M."/>
        </authorList>
    </citation>
    <scope>NUCLEOTIDE SEQUENCE [LARGE SCALE GENOMIC DNA]</scope>
    <source>
        <strain evidence="2">Alpha-2009</strain>
        <tissue evidence="2">Whole body</tissue>
    </source>
</reference>
<name>A0AAW2G350_9HYME</name>
<keyword evidence="3" id="KW-1185">Reference proteome</keyword>
<dbReference type="Proteomes" id="UP001430953">
    <property type="component" value="Unassembled WGS sequence"/>
</dbReference>